<evidence type="ECO:0000313" key="7">
    <source>
        <dbReference type="EMBL" id="CAB5058794.1"/>
    </source>
</evidence>
<protein>
    <submittedName>
        <fullName evidence="7">Unannotated protein</fullName>
    </submittedName>
</protein>
<dbReference type="GO" id="GO:0008726">
    <property type="term" value="F:alkanesulfonate monooxygenase activity"/>
    <property type="evidence" value="ECO:0007669"/>
    <property type="project" value="TreeGrafter"/>
</dbReference>
<organism evidence="7">
    <name type="scientific">freshwater metagenome</name>
    <dbReference type="NCBI Taxonomy" id="449393"/>
    <lineage>
        <taxon>unclassified sequences</taxon>
        <taxon>metagenomes</taxon>
        <taxon>ecological metagenomes</taxon>
    </lineage>
</organism>
<accession>A0A6J7TXG9</accession>
<dbReference type="SUPFAM" id="SSF51679">
    <property type="entry name" value="Bacterial luciferase-like"/>
    <property type="match status" value="1"/>
</dbReference>
<keyword evidence="1" id="KW-0285">Flavoprotein</keyword>
<dbReference type="PANTHER" id="PTHR42847:SF4">
    <property type="entry name" value="ALKANESULFONATE MONOOXYGENASE-RELATED"/>
    <property type="match status" value="1"/>
</dbReference>
<keyword evidence="2" id="KW-0288">FMN</keyword>
<evidence type="ECO:0000256" key="4">
    <source>
        <dbReference type="ARBA" id="ARBA00023033"/>
    </source>
</evidence>
<dbReference type="Gene3D" id="3.20.20.30">
    <property type="entry name" value="Luciferase-like domain"/>
    <property type="match status" value="1"/>
</dbReference>
<proteinExistence type="predicted"/>
<evidence type="ECO:0000313" key="6">
    <source>
        <dbReference type="EMBL" id="CAB5009665.1"/>
    </source>
</evidence>
<keyword evidence="4" id="KW-0503">Monooxygenase</keyword>
<dbReference type="PANTHER" id="PTHR42847">
    <property type="entry name" value="ALKANESULFONATE MONOOXYGENASE"/>
    <property type="match status" value="1"/>
</dbReference>
<dbReference type="EMBL" id="CAFBQU010000002">
    <property type="protein sequence ID" value="CAB5058794.1"/>
    <property type="molecule type" value="Genomic_DNA"/>
</dbReference>
<evidence type="ECO:0000256" key="3">
    <source>
        <dbReference type="ARBA" id="ARBA00023002"/>
    </source>
</evidence>
<gene>
    <name evidence="6" type="ORF">UFOPK4098_00209</name>
    <name evidence="7" type="ORF">UFOPK4347_00141</name>
</gene>
<reference evidence="7" key="1">
    <citation type="submission" date="2020-05" db="EMBL/GenBank/DDBJ databases">
        <authorList>
            <person name="Chiriac C."/>
            <person name="Salcher M."/>
            <person name="Ghai R."/>
            <person name="Kavagutti S V."/>
        </authorList>
    </citation>
    <scope>NUCLEOTIDE SEQUENCE</scope>
</reference>
<keyword evidence="3" id="KW-0560">Oxidoreductase</keyword>
<dbReference type="AlphaFoldDB" id="A0A6J7TXG9"/>
<dbReference type="InterPro" id="IPR050172">
    <property type="entry name" value="SsuD_RutA_monooxygenase"/>
</dbReference>
<dbReference type="InterPro" id="IPR036661">
    <property type="entry name" value="Luciferase-like_sf"/>
</dbReference>
<dbReference type="EMBL" id="CAFBPN010000004">
    <property type="protein sequence ID" value="CAB5009665.1"/>
    <property type="molecule type" value="Genomic_DNA"/>
</dbReference>
<dbReference type="Pfam" id="PF00296">
    <property type="entry name" value="Bac_luciferase"/>
    <property type="match status" value="1"/>
</dbReference>
<dbReference type="NCBIfam" id="TIGR03621">
    <property type="entry name" value="F420_MSMEG_2516"/>
    <property type="match status" value="1"/>
</dbReference>
<evidence type="ECO:0000259" key="5">
    <source>
        <dbReference type="Pfam" id="PF00296"/>
    </source>
</evidence>
<dbReference type="GO" id="GO:0046306">
    <property type="term" value="P:alkanesulfonate catabolic process"/>
    <property type="evidence" value="ECO:0007669"/>
    <property type="project" value="TreeGrafter"/>
</dbReference>
<sequence length="310" mass="33201">MATLKPFKFGAKAKTAGSGKEWADIAKQAEDLGYVSLQMDDHYTKQFAPVPALMAAAAATKTLQVGTLVAGNDFRNPVVFAKEAATIDLLSDGRFMMGLGAGWMKEDYTITGITQDDAMTRIERLEEAITVMRGLWGAGPFSHEGRFYSVSEIDAQPKPISNIPITVGGGGPKLLAMAARKADVIGINPKIVGRSINPRSMATAAADVVDEKIGYVKAAAGDRFDQLELQLQVFATVVTDDPMAVAEKMAPMFGLPPEVVLQAPYFQIGSVQQIIDNITMLRERWGITYIAFQQDATAAMAPVVAALAGK</sequence>
<evidence type="ECO:0000256" key="2">
    <source>
        <dbReference type="ARBA" id="ARBA00022643"/>
    </source>
</evidence>
<dbReference type="InterPro" id="IPR019923">
    <property type="entry name" value="Lucif-like_OxRdtase_MSMEG_2516"/>
</dbReference>
<evidence type="ECO:0000256" key="1">
    <source>
        <dbReference type="ARBA" id="ARBA00022630"/>
    </source>
</evidence>
<feature type="domain" description="Luciferase-like" evidence="5">
    <location>
        <begin position="6"/>
        <end position="189"/>
    </location>
</feature>
<dbReference type="InterPro" id="IPR011251">
    <property type="entry name" value="Luciferase-like_dom"/>
</dbReference>
<name>A0A6J7TXG9_9ZZZZ</name>